<evidence type="ECO:0000313" key="2">
    <source>
        <dbReference type="EMBL" id="KAJ1117758.1"/>
    </source>
</evidence>
<dbReference type="AlphaFoldDB" id="A0AAV7NNX3"/>
<organism evidence="2 3">
    <name type="scientific">Pleurodeles waltl</name>
    <name type="common">Iberian ribbed newt</name>
    <dbReference type="NCBI Taxonomy" id="8319"/>
    <lineage>
        <taxon>Eukaryota</taxon>
        <taxon>Metazoa</taxon>
        <taxon>Chordata</taxon>
        <taxon>Craniata</taxon>
        <taxon>Vertebrata</taxon>
        <taxon>Euteleostomi</taxon>
        <taxon>Amphibia</taxon>
        <taxon>Batrachia</taxon>
        <taxon>Caudata</taxon>
        <taxon>Salamandroidea</taxon>
        <taxon>Salamandridae</taxon>
        <taxon>Pleurodelinae</taxon>
        <taxon>Pleurodeles</taxon>
    </lineage>
</organism>
<dbReference type="Proteomes" id="UP001066276">
    <property type="component" value="Chromosome 8"/>
</dbReference>
<feature type="compositionally biased region" description="Polar residues" evidence="1">
    <location>
        <begin position="67"/>
        <end position="87"/>
    </location>
</feature>
<keyword evidence="3" id="KW-1185">Reference proteome</keyword>
<dbReference type="EMBL" id="JANPWB010000012">
    <property type="protein sequence ID" value="KAJ1117758.1"/>
    <property type="molecule type" value="Genomic_DNA"/>
</dbReference>
<accession>A0AAV7NNX3</accession>
<feature type="region of interest" description="Disordered" evidence="1">
    <location>
        <begin position="60"/>
        <end position="136"/>
    </location>
</feature>
<feature type="compositionally biased region" description="Low complexity" evidence="1">
    <location>
        <begin position="110"/>
        <end position="122"/>
    </location>
</feature>
<comment type="caution">
    <text evidence="2">The sequence shown here is derived from an EMBL/GenBank/DDBJ whole genome shotgun (WGS) entry which is preliminary data.</text>
</comment>
<sequence length="136" mass="14131">MAAVASGALYPLVPPGKRLFAWTPAEAARLGAAFGGRGGVQPLRLPREKAIAFKTQPPLTAFLPTPMTRQGGSDQSSDGLVHWSSSAHVRPGVCTSGEPHSSSSKRRTSPAGAPRRVAPPAAFKTQPPFTALLPTP</sequence>
<evidence type="ECO:0000256" key="1">
    <source>
        <dbReference type="SAM" id="MobiDB-lite"/>
    </source>
</evidence>
<protein>
    <submittedName>
        <fullName evidence="2">Uncharacterized protein</fullName>
    </submittedName>
</protein>
<evidence type="ECO:0000313" key="3">
    <source>
        <dbReference type="Proteomes" id="UP001066276"/>
    </source>
</evidence>
<reference evidence="2" key="1">
    <citation type="journal article" date="2022" name="bioRxiv">
        <title>Sequencing and chromosome-scale assembly of the giantPleurodeles waltlgenome.</title>
        <authorList>
            <person name="Brown T."/>
            <person name="Elewa A."/>
            <person name="Iarovenko S."/>
            <person name="Subramanian E."/>
            <person name="Araus A.J."/>
            <person name="Petzold A."/>
            <person name="Susuki M."/>
            <person name="Suzuki K.-i.T."/>
            <person name="Hayashi T."/>
            <person name="Toyoda A."/>
            <person name="Oliveira C."/>
            <person name="Osipova E."/>
            <person name="Leigh N.D."/>
            <person name="Simon A."/>
            <person name="Yun M.H."/>
        </authorList>
    </citation>
    <scope>NUCLEOTIDE SEQUENCE</scope>
    <source>
        <strain evidence="2">20211129_DDA</strain>
        <tissue evidence="2">Liver</tissue>
    </source>
</reference>
<name>A0AAV7NNX3_PLEWA</name>
<gene>
    <name evidence="2" type="ORF">NDU88_005955</name>
</gene>
<proteinExistence type="predicted"/>